<feature type="compositionally biased region" description="Basic and acidic residues" evidence="11">
    <location>
        <begin position="15"/>
        <end position="24"/>
    </location>
</feature>
<sequence length="408" mass="47741">MESYDPSVQIFNEDSSDRSESSHFDNHQRVNYLDYNNESQKDLTGLNLSMDKNKDNNNLGNKDTRFSIDIERRHRLRFDNFSDISSSLFKTKTLNFTSDTSAFHLERSNETSESTTESLPICTSNEVITDKETIYNLGKYKRHKILQDYGLTKTYGLIKEFNLPLDHQRDNHMGSIAGVERLSNVNLLTNNRILDTNNLRNSQNVESMIQFDSMRRTHLVNQLDMSPQNLVAQFPNRYSINHIQQSQQQHQQQQQTTSFTIDAILGKSNQREKHQRNQQISFRKTTRQVCQEITKTTGTTSSCSRINDNISINQNKSKRVRTIFTAEQLERLESEFARTQYMVGPERLYLAHSLGLTEAQVKVWFQNRRIKWRKVHHEQQSQRVNELRQRSLSSLEDEDCKETSAGEW</sequence>
<reference evidence="13" key="1">
    <citation type="journal article" date="2023" name="bioRxiv">
        <title>Scaffold-level genome assemblies of two parasitoid biocontrol wasps reveal the parthenogenesis mechanism and an associated novel virus.</title>
        <authorList>
            <person name="Inwood S."/>
            <person name="Skelly J."/>
            <person name="Guhlin J."/>
            <person name="Harrop T."/>
            <person name="Goldson S."/>
            <person name="Dearden P."/>
        </authorList>
    </citation>
    <scope>NUCLEOTIDE SEQUENCE</scope>
    <source>
        <strain evidence="13">Irish</strain>
        <tissue evidence="13">Whole body</tissue>
    </source>
</reference>
<dbReference type="Gene3D" id="1.10.10.60">
    <property type="entry name" value="Homeodomain-like"/>
    <property type="match status" value="1"/>
</dbReference>
<keyword evidence="8 9" id="KW-0539">Nucleus</keyword>
<evidence type="ECO:0000256" key="8">
    <source>
        <dbReference type="ARBA" id="ARBA00023242"/>
    </source>
</evidence>
<keyword evidence="6 9" id="KW-0371">Homeobox</keyword>
<dbReference type="InterPro" id="IPR009057">
    <property type="entry name" value="Homeodomain-like_sf"/>
</dbReference>
<keyword evidence="3" id="KW-0678">Repressor</keyword>
<dbReference type="SMART" id="SM00389">
    <property type="entry name" value="HOX"/>
    <property type="match status" value="1"/>
</dbReference>
<comment type="caution">
    <text evidence="13">The sequence shown here is derived from an EMBL/GenBank/DDBJ whole genome shotgun (WGS) entry which is preliminary data.</text>
</comment>
<dbReference type="InterPro" id="IPR050877">
    <property type="entry name" value="EMX-VAX-Noto_Homeobox_TFs"/>
</dbReference>
<dbReference type="Pfam" id="PF00046">
    <property type="entry name" value="Homeodomain"/>
    <property type="match status" value="1"/>
</dbReference>
<evidence type="ECO:0000256" key="4">
    <source>
        <dbReference type="ARBA" id="ARBA00023015"/>
    </source>
</evidence>
<organism evidence="13 14">
    <name type="scientific">Microctonus aethiopoides</name>
    <dbReference type="NCBI Taxonomy" id="144406"/>
    <lineage>
        <taxon>Eukaryota</taxon>
        <taxon>Metazoa</taxon>
        <taxon>Ecdysozoa</taxon>
        <taxon>Arthropoda</taxon>
        <taxon>Hexapoda</taxon>
        <taxon>Insecta</taxon>
        <taxon>Pterygota</taxon>
        <taxon>Neoptera</taxon>
        <taxon>Endopterygota</taxon>
        <taxon>Hymenoptera</taxon>
        <taxon>Apocrita</taxon>
        <taxon>Ichneumonoidea</taxon>
        <taxon>Braconidae</taxon>
        <taxon>Euphorinae</taxon>
        <taxon>Microctonus</taxon>
    </lineage>
</organism>
<keyword evidence="2" id="KW-0217">Developmental protein</keyword>
<reference evidence="13" key="2">
    <citation type="submission" date="2023-03" db="EMBL/GenBank/DDBJ databases">
        <authorList>
            <person name="Inwood S.N."/>
            <person name="Skelly J.G."/>
            <person name="Guhlin J."/>
            <person name="Harrop T.W.R."/>
            <person name="Goldson S.G."/>
            <person name="Dearden P.K."/>
        </authorList>
    </citation>
    <scope>NUCLEOTIDE SEQUENCE</scope>
    <source>
        <strain evidence="13">Irish</strain>
        <tissue evidence="13">Whole body</tissue>
    </source>
</reference>
<dbReference type="SUPFAM" id="SSF46689">
    <property type="entry name" value="Homeodomain-like"/>
    <property type="match status" value="1"/>
</dbReference>
<dbReference type="CDD" id="cd00086">
    <property type="entry name" value="homeodomain"/>
    <property type="match status" value="1"/>
</dbReference>
<keyword evidence="5 9" id="KW-0238">DNA-binding</keyword>
<proteinExistence type="predicted"/>
<evidence type="ECO:0000256" key="6">
    <source>
        <dbReference type="ARBA" id="ARBA00023155"/>
    </source>
</evidence>
<name>A0AA39C434_9HYME</name>
<keyword evidence="7" id="KW-0804">Transcription</keyword>
<evidence type="ECO:0000256" key="11">
    <source>
        <dbReference type="SAM" id="MobiDB-lite"/>
    </source>
</evidence>
<dbReference type="InterPro" id="IPR001356">
    <property type="entry name" value="HD"/>
</dbReference>
<dbReference type="GO" id="GO:0000978">
    <property type="term" value="F:RNA polymerase II cis-regulatory region sequence-specific DNA binding"/>
    <property type="evidence" value="ECO:0007669"/>
    <property type="project" value="TreeGrafter"/>
</dbReference>
<dbReference type="PROSITE" id="PS00027">
    <property type="entry name" value="HOMEOBOX_1"/>
    <property type="match status" value="1"/>
</dbReference>
<evidence type="ECO:0000313" key="13">
    <source>
        <dbReference type="EMBL" id="KAK0157508.1"/>
    </source>
</evidence>
<evidence type="ECO:0000313" key="14">
    <source>
        <dbReference type="Proteomes" id="UP001168990"/>
    </source>
</evidence>
<evidence type="ECO:0000256" key="1">
    <source>
        <dbReference type="ARBA" id="ARBA00004123"/>
    </source>
</evidence>
<dbReference type="EMBL" id="JAQQBS010001425">
    <property type="protein sequence ID" value="KAK0157508.1"/>
    <property type="molecule type" value="Genomic_DNA"/>
</dbReference>
<protein>
    <recommendedName>
        <fullName evidence="12">Homeobox domain-containing protein</fullName>
    </recommendedName>
</protein>
<evidence type="ECO:0000256" key="9">
    <source>
        <dbReference type="PROSITE-ProRule" id="PRU00108"/>
    </source>
</evidence>
<dbReference type="FunFam" id="1.10.10.60:FF:000450">
    <property type="entry name" value="Homeobox protein notochord"/>
    <property type="match status" value="1"/>
</dbReference>
<dbReference type="Proteomes" id="UP001168990">
    <property type="component" value="Unassembled WGS sequence"/>
</dbReference>
<gene>
    <name evidence="13" type="ORF">PV328_011248</name>
</gene>
<dbReference type="GO" id="GO:0000981">
    <property type="term" value="F:DNA-binding transcription factor activity, RNA polymerase II-specific"/>
    <property type="evidence" value="ECO:0007669"/>
    <property type="project" value="InterPro"/>
</dbReference>
<evidence type="ECO:0000256" key="3">
    <source>
        <dbReference type="ARBA" id="ARBA00022491"/>
    </source>
</evidence>
<evidence type="ECO:0000256" key="2">
    <source>
        <dbReference type="ARBA" id="ARBA00022473"/>
    </source>
</evidence>
<dbReference type="InterPro" id="IPR017970">
    <property type="entry name" value="Homeobox_CS"/>
</dbReference>
<evidence type="ECO:0000256" key="7">
    <source>
        <dbReference type="ARBA" id="ARBA00023163"/>
    </source>
</evidence>
<accession>A0AA39C434</accession>
<evidence type="ECO:0000259" key="12">
    <source>
        <dbReference type="PROSITE" id="PS50071"/>
    </source>
</evidence>
<keyword evidence="4" id="KW-0805">Transcription regulation</keyword>
<feature type="domain" description="Homeobox" evidence="12">
    <location>
        <begin position="315"/>
        <end position="375"/>
    </location>
</feature>
<feature type="region of interest" description="Disordered" evidence="11">
    <location>
        <begin position="1"/>
        <end position="24"/>
    </location>
</feature>
<dbReference type="GO" id="GO:0007417">
    <property type="term" value="P:central nervous system development"/>
    <property type="evidence" value="ECO:0007669"/>
    <property type="project" value="TreeGrafter"/>
</dbReference>
<dbReference type="PANTHER" id="PTHR24339">
    <property type="entry name" value="HOMEOBOX PROTEIN EMX-RELATED"/>
    <property type="match status" value="1"/>
</dbReference>
<dbReference type="PROSITE" id="PS50071">
    <property type="entry name" value="HOMEOBOX_2"/>
    <property type="match status" value="1"/>
</dbReference>
<dbReference type="GO" id="GO:0030182">
    <property type="term" value="P:neuron differentiation"/>
    <property type="evidence" value="ECO:0007669"/>
    <property type="project" value="TreeGrafter"/>
</dbReference>
<evidence type="ECO:0000256" key="5">
    <source>
        <dbReference type="ARBA" id="ARBA00023125"/>
    </source>
</evidence>
<dbReference type="AlphaFoldDB" id="A0AA39C434"/>
<comment type="subcellular location">
    <subcellularLocation>
        <location evidence="1 9 10">Nucleus</location>
    </subcellularLocation>
</comment>
<dbReference type="InterPro" id="IPR000047">
    <property type="entry name" value="HTH_motif"/>
</dbReference>
<dbReference type="PRINTS" id="PR00031">
    <property type="entry name" value="HTHREPRESSR"/>
</dbReference>
<dbReference type="GO" id="GO:0005634">
    <property type="term" value="C:nucleus"/>
    <property type="evidence" value="ECO:0007669"/>
    <property type="project" value="UniProtKB-SubCell"/>
</dbReference>
<dbReference type="PANTHER" id="PTHR24339:SF67">
    <property type="entry name" value="GNOT1 HOMEODOMAIN PROTEIN-RELATED"/>
    <property type="match status" value="1"/>
</dbReference>
<keyword evidence="14" id="KW-1185">Reference proteome</keyword>
<evidence type="ECO:0000256" key="10">
    <source>
        <dbReference type="RuleBase" id="RU000682"/>
    </source>
</evidence>
<feature type="DNA-binding region" description="Homeobox" evidence="9">
    <location>
        <begin position="317"/>
        <end position="376"/>
    </location>
</feature>